<proteinExistence type="predicted"/>
<accession>A0A3N4HES1</accession>
<reference evidence="1 2" key="1">
    <citation type="journal article" date="2018" name="Nat. Ecol. Evol.">
        <title>Pezizomycetes genomes reveal the molecular basis of ectomycorrhizal truffle lifestyle.</title>
        <authorList>
            <person name="Murat C."/>
            <person name="Payen T."/>
            <person name="Noel B."/>
            <person name="Kuo A."/>
            <person name="Morin E."/>
            <person name="Chen J."/>
            <person name="Kohler A."/>
            <person name="Krizsan K."/>
            <person name="Balestrini R."/>
            <person name="Da Silva C."/>
            <person name="Montanini B."/>
            <person name="Hainaut M."/>
            <person name="Levati E."/>
            <person name="Barry K.W."/>
            <person name="Belfiori B."/>
            <person name="Cichocki N."/>
            <person name="Clum A."/>
            <person name="Dockter R.B."/>
            <person name="Fauchery L."/>
            <person name="Guy J."/>
            <person name="Iotti M."/>
            <person name="Le Tacon F."/>
            <person name="Lindquist E.A."/>
            <person name="Lipzen A."/>
            <person name="Malagnac F."/>
            <person name="Mello A."/>
            <person name="Molinier V."/>
            <person name="Miyauchi S."/>
            <person name="Poulain J."/>
            <person name="Riccioni C."/>
            <person name="Rubini A."/>
            <person name="Sitrit Y."/>
            <person name="Splivallo R."/>
            <person name="Traeger S."/>
            <person name="Wang M."/>
            <person name="Zifcakova L."/>
            <person name="Wipf D."/>
            <person name="Zambonelli A."/>
            <person name="Paolocci F."/>
            <person name="Nowrousian M."/>
            <person name="Ottonello S."/>
            <person name="Baldrian P."/>
            <person name="Spatafora J.W."/>
            <person name="Henrissat B."/>
            <person name="Nagy L.G."/>
            <person name="Aury J.M."/>
            <person name="Wincker P."/>
            <person name="Grigoriev I.V."/>
            <person name="Bonfante P."/>
            <person name="Martin F.M."/>
        </authorList>
    </citation>
    <scope>NUCLEOTIDE SEQUENCE [LARGE SCALE GENOMIC DNA]</scope>
    <source>
        <strain evidence="1 2">RN42</strain>
    </source>
</reference>
<organism evidence="1 2">
    <name type="scientific">Ascobolus immersus RN42</name>
    <dbReference type="NCBI Taxonomy" id="1160509"/>
    <lineage>
        <taxon>Eukaryota</taxon>
        <taxon>Fungi</taxon>
        <taxon>Dikarya</taxon>
        <taxon>Ascomycota</taxon>
        <taxon>Pezizomycotina</taxon>
        <taxon>Pezizomycetes</taxon>
        <taxon>Pezizales</taxon>
        <taxon>Ascobolaceae</taxon>
        <taxon>Ascobolus</taxon>
    </lineage>
</organism>
<gene>
    <name evidence="1" type="ORF">BJ508DRAFT_87931</name>
</gene>
<sequence>MVEDRLGDIAVAYAGWRLGQAMTCRRLHTELFNSTAVWATTLGIFTTFNSSQFSIISTASPFPSISYRSTSSSVTMCNQQPVPKITDAALSTKLEIVHHFRSFILSIQTLSDITIDYSNTTNPSLHYLYHSPAIHTMHGPKLQTNYLKPDWIAHQLKFMSVYDTEYNDKTLGTQVRNVHAFFYQIRDQLTTFTITNYFDSTIVTAEGEVKETFRITRLWKRLEEDLEEAKDFVTRNMLPYAKGPDGAGGENMRPKTGFLKRLELGLCRELQLKLMGIALEMIRAETVRRVVEVVDKVERILNGESVPIVDGEEEPRGRVFKYFNGKRAESGELPWECVGLLLFFRNLRAESVESRVWRYLQDGEKGQQLTLNST</sequence>
<dbReference type="AlphaFoldDB" id="A0A3N4HES1"/>
<dbReference type="EMBL" id="ML119908">
    <property type="protein sequence ID" value="RPA71676.1"/>
    <property type="molecule type" value="Genomic_DNA"/>
</dbReference>
<name>A0A3N4HES1_ASCIM</name>
<protein>
    <submittedName>
        <fullName evidence="1">Uncharacterized protein</fullName>
    </submittedName>
</protein>
<evidence type="ECO:0000313" key="1">
    <source>
        <dbReference type="EMBL" id="RPA71676.1"/>
    </source>
</evidence>
<dbReference type="Proteomes" id="UP000275078">
    <property type="component" value="Unassembled WGS sequence"/>
</dbReference>
<keyword evidence="2" id="KW-1185">Reference proteome</keyword>
<evidence type="ECO:0000313" key="2">
    <source>
        <dbReference type="Proteomes" id="UP000275078"/>
    </source>
</evidence>